<keyword evidence="1" id="KW-1133">Transmembrane helix</keyword>
<proteinExistence type="predicted"/>
<feature type="non-terminal residue" evidence="2">
    <location>
        <position position="1"/>
    </location>
</feature>
<name>A0A392S5J3_9FABA</name>
<evidence type="ECO:0000256" key="1">
    <source>
        <dbReference type="SAM" id="Phobius"/>
    </source>
</evidence>
<accession>A0A392S5J3</accession>
<keyword evidence="2" id="KW-0695">RNA-directed DNA polymerase</keyword>
<dbReference type="EMBL" id="LXQA010313434">
    <property type="protein sequence ID" value="MCI43146.1"/>
    <property type="molecule type" value="Genomic_DNA"/>
</dbReference>
<organism evidence="2 3">
    <name type="scientific">Trifolium medium</name>
    <dbReference type="NCBI Taxonomy" id="97028"/>
    <lineage>
        <taxon>Eukaryota</taxon>
        <taxon>Viridiplantae</taxon>
        <taxon>Streptophyta</taxon>
        <taxon>Embryophyta</taxon>
        <taxon>Tracheophyta</taxon>
        <taxon>Spermatophyta</taxon>
        <taxon>Magnoliopsida</taxon>
        <taxon>eudicotyledons</taxon>
        <taxon>Gunneridae</taxon>
        <taxon>Pentapetalae</taxon>
        <taxon>rosids</taxon>
        <taxon>fabids</taxon>
        <taxon>Fabales</taxon>
        <taxon>Fabaceae</taxon>
        <taxon>Papilionoideae</taxon>
        <taxon>50 kb inversion clade</taxon>
        <taxon>NPAAA clade</taxon>
        <taxon>Hologalegina</taxon>
        <taxon>IRL clade</taxon>
        <taxon>Trifolieae</taxon>
        <taxon>Trifolium</taxon>
    </lineage>
</organism>
<evidence type="ECO:0000313" key="3">
    <source>
        <dbReference type="Proteomes" id="UP000265520"/>
    </source>
</evidence>
<comment type="caution">
    <text evidence="2">The sequence shown here is derived from an EMBL/GenBank/DDBJ whole genome shotgun (WGS) entry which is preliminary data.</text>
</comment>
<dbReference type="GO" id="GO:0003964">
    <property type="term" value="F:RNA-directed DNA polymerase activity"/>
    <property type="evidence" value="ECO:0007669"/>
    <property type="project" value="UniProtKB-KW"/>
</dbReference>
<keyword evidence="1" id="KW-0472">Membrane</keyword>
<dbReference type="PANTHER" id="PTHR33116">
    <property type="entry name" value="REVERSE TRANSCRIPTASE ZINC-BINDING DOMAIN-CONTAINING PROTEIN-RELATED-RELATED"/>
    <property type="match status" value="1"/>
</dbReference>
<reference evidence="2 3" key="1">
    <citation type="journal article" date="2018" name="Front. Plant Sci.">
        <title>Red Clover (Trifolium pratense) and Zigzag Clover (T. medium) - A Picture of Genomic Similarities and Differences.</title>
        <authorList>
            <person name="Dluhosova J."/>
            <person name="Istvanek J."/>
            <person name="Nedelnik J."/>
            <person name="Repkova J."/>
        </authorList>
    </citation>
    <scope>NUCLEOTIDE SEQUENCE [LARGE SCALE GENOMIC DNA]</scope>
    <source>
        <strain evidence="3">cv. 10/8</strain>
        <tissue evidence="2">Leaf</tissue>
    </source>
</reference>
<evidence type="ECO:0000313" key="2">
    <source>
        <dbReference type="EMBL" id="MCI43146.1"/>
    </source>
</evidence>
<keyword evidence="1" id="KW-0812">Transmembrane</keyword>
<keyword evidence="3" id="KW-1185">Reference proteome</keyword>
<keyword evidence="2" id="KW-0808">Transferase</keyword>
<protein>
    <submittedName>
        <fullName evidence="2">RNA-directed DNA polymerase (Reverse transcriptase)</fullName>
    </submittedName>
</protein>
<dbReference type="PANTHER" id="PTHR33116:SF78">
    <property type="entry name" value="OS12G0587133 PROTEIN"/>
    <property type="match status" value="1"/>
</dbReference>
<sequence>EDASALCCKVGKVHFLYLGLPIEGDSRRLVFWDQVLARLKNRLSGWKSRFLSFGGRMILLKSVLTSLSVYALSFFKVLS</sequence>
<dbReference type="Proteomes" id="UP000265520">
    <property type="component" value="Unassembled WGS sequence"/>
</dbReference>
<feature type="transmembrane region" description="Helical" evidence="1">
    <location>
        <begin position="58"/>
        <end position="78"/>
    </location>
</feature>
<feature type="non-terminal residue" evidence="2">
    <location>
        <position position="79"/>
    </location>
</feature>
<keyword evidence="2" id="KW-0548">Nucleotidyltransferase</keyword>
<dbReference type="AlphaFoldDB" id="A0A392S5J3"/>